<gene>
    <name evidence="2" type="ORF">E1286_03915</name>
</gene>
<organism evidence="2 3">
    <name type="scientific">Nonomuraea terrae</name>
    <dbReference type="NCBI Taxonomy" id="2530383"/>
    <lineage>
        <taxon>Bacteria</taxon>
        <taxon>Bacillati</taxon>
        <taxon>Actinomycetota</taxon>
        <taxon>Actinomycetes</taxon>
        <taxon>Streptosporangiales</taxon>
        <taxon>Streptosporangiaceae</taxon>
        <taxon>Nonomuraea</taxon>
    </lineage>
</organism>
<evidence type="ECO:0000256" key="1">
    <source>
        <dbReference type="SAM" id="SignalP"/>
    </source>
</evidence>
<accession>A0A4R4ZDI6</accession>
<evidence type="ECO:0000313" key="3">
    <source>
        <dbReference type="Proteomes" id="UP000295302"/>
    </source>
</evidence>
<dbReference type="EMBL" id="SMKQ01000006">
    <property type="protein sequence ID" value="TDD55339.1"/>
    <property type="molecule type" value="Genomic_DNA"/>
</dbReference>
<keyword evidence="3" id="KW-1185">Reference proteome</keyword>
<comment type="caution">
    <text evidence="2">The sequence shown here is derived from an EMBL/GenBank/DDBJ whole genome shotgun (WGS) entry which is preliminary data.</text>
</comment>
<proteinExistence type="predicted"/>
<feature type="chain" id="PRO_5020824790" evidence="1">
    <location>
        <begin position="32"/>
        <end position="179"/>
    </location>
</feature>
<name>A0A4R4ZDI6_9ACTN</name>
<protein>
    <submittedName>
        <fullName evidence="2">Uncharacterized protein</fullName>
    </submittedName>
</protein>
<feature type="signal peptide" evidence="1">
    <location>
        <begin position="1"/>
        <end position="31"/>
    </location>
</feature>
<keyword evidence="1" id="KW-0732">Signal</keyword>
<reference evidence="2 3" key="1">
    <citation type="submission" date="2019-03" db="EMBL/GenBank/DDBJ databases">
        <title>Draft genome sequences of novel Actinobacteria.</title>
        <authorList>
            <person name="Sahin N."/>
            <person name="Ay H."/>
            <person name="Saygin H."/>
        </authorList>
    </citation>
    <scope>NUCLEOTIDE SEQUENCE [LARGE SCALE GENOMIC DNA]</scope>
    <source>
        <strain evidence="2 3">CH32</strain>
    </source>
</reference>
<dbReference type="AlphaFoldDB" id="A0A4R4ZDI6"/>
<evidence type="ECO:0000313" key="2">
    <source>
        <dbReference type="EMBL" id="TDD55339.1"/>
    </source>
</evidence>
<dbReference type="RefSeq" id="WP_132608897.1">
    <property type="nucleotide sequence ID" value="NZ_SMKQ01000006.1"/>
</dbReference>
<dbReference type="OrthoDB" id="3680722at2"/>
<dbReference type="Proteomes" id="UP000295302">
    <property type="component" value="Unassembled WGS sequence"/>
</dbReference>
<sequence>MRFLERTPRKTGVVAAVALAGGLLTAVPANAATTTTATTERAGVAVSQSAAAARPANGRIIYDRYSGGLGRLTIKNGTAKDGVVTLVRGKTKAISIYVRARSTASIKDVRDGTYRIYFTTGYRFSTSKGRFTRSAVYQRFDRRLTYVTTATAARVWTLTLNVVRGGNATTSPINPKDFP</sequence>